<dbReference type="Pfam" id="PF01715">
    <property type="entry name" value="IPPT"/>
    <property type="match status" value="1"/>
</dbReference>
<evidence type="ECO:0000256" key="11">
    <source>
        <dbReference type="RuleBase" id="RU003783"/>
    </source>
</evidence>
<comment type="subunit">
    <text evidence="10">Monomer.</text>
</comment>
<dbReference type="EMBL" id="PIQF01000002">
    <property type="protein sequence ID" value="RUO75985.1"/>
    <property type="molecule type" value="Genomic_DNA"/>
</dbReference>
<name>A0A432ZDF0_9GAMM</name>
<dbReference type="InterPro" id="IPR039657">
    <property type="entry name" value="Dimethylallyltransferase"/>
</dbReference>
<dbReference type="FunFam" id="1.10.20.140:FF:000001">
    <property type="entry name" value="tRNA dimethylallyltransferase"/>
    <property type="match status" value="1"/>
</dbReference>
<dbReference type="PANTHER" id="PTHR11088">
    <property type="entry name" value="TRNA DIMETHYLALLYLTRANSFERASE"/>
    <property type="match status" value="1"/>
</dbReference>
<feature type="site" description="Interaction with substrate tRNA" evidence="10">
    <location>
        <position position="127"/>
    </location>
</feature>
<feature type="site" description="Interaction with substrate tRNA" evidence="10">
    <location>
        <position position="105"/>
    </location>
</feature>
<dbReference type="RefSeq" id="WP_126784708.1">
    <property type="nucleotide sequence ID" value="NZ_PIQF01000002.1"/>
</dbReference>
<feature type="binding site" evidence="10">
    <location>
        <begin position="16"/>
        <end position="21"/>
    </location>
    <ligand>
        <name>substrate</name>
    </ligand>
</feature>
<comment type="similarity">
    <text evidence="3 10 13">Belongs to the IPP transferase family.</text>
</comment>
<dbReference type="PANTHER" id="PTHR11088:SF60">
    <property type="entry name" value="TRNA DIMETHYLALLYLTRANSFERASE"/>
    <property type="match status" value="1"/>
</dbReference>
<evidence type="ECO:0000256" key="4">
    <source>
        <dbReference type="ARBA" id="ARBA00022679"/>
    </source>
</evidence>
<dbReference type="InterPro" id="IPR018022">
    <property type="entry name" value="IPT"/>
</dbReference>
<evidence type="ECO:0000256" key="12">
    <source>
        <dbReference type="RuleBase" id="RU003784"/>
    </source>
</evidence>
<evidence type="ECO:0000256" key="5">
    <source>
        <dbReference type="ARBA" id="ARBA00022694"/>
    </source>
</evidence>
<feature type="region of interest" description="Interaction with substrate tRNA" evidence="10">
    <location>
        <begin position="163"/>
        <end position="167"/>
    </location>
</feature>
<dbReference type="EC" id="2.5.1.75" evidence="10"/>
<comment type="catalytic activity">
    <reaction evidence="9 10 11">
        <text>adenosine(37) in tRNA + dimethylallyl diphosphate = N(6)-dimethylallyladenosine(37) in tRNA + diphosphate</text>
        <dbReference type="Rhea" id="RHEA:26482"/>
        <dbReference type="Rhea" id="RHEA-COMP:10162"/>
        <dbReference type="Rhea" id="RHEA-COMP:10375"/>
        <dbReference type="ChEBI" id="CHEBI:33019"/>
        <dbReference type="ChEBI" id="CHEBI:57623"/>
        <dbReference type="ChEBI" id="CHEBI:74411"/>
        <dbReference type="ChEBI" id="CHEBI:74415"/>
        <dbReference type="EC" id="2.5.1.75"/>
    </reaction>
</comment>
<comment type="cofactor">
    <cofactor evidence="1 10">
        <name>Mg(2+)</name>
        <dbReference type="ChEBI" id="CHEBI:18420"/>
    </cofactor>
</comment>
<dbReference type="Gene3D" id="3.40.50.300">
    <property type="entry name" value="P-loop containing nucleotide triphosphate hydrolases"/>
    <property type="match status" value="1"/>
</dbReference>
<dbReference type="GO" id="GO:0052381">
    <property type="term" value="F:tRNA dimethylallyltransferase activity"/>
    <property type="evidence" value="ECO:0007669"/>
    <property type="project" value="UniProtKB-UniRule"/>
</dbReference>
<sequence length="318" mass="36474">MHNSKEPFVICLYGPTAAGKTSLALDLCEKLPCEIISVDSALVYRGMDIGTAKPTADEQRQVPHHLIDICDPAESYSAAEFQRDATRLIEQILKRKRVPLLVGGTMLYFKALLEGLSQLPESDPKIRQQLTDQLERDGLASLHQQLAQVDPVSAKRIHPNDPQRTLRALEVYRLTGVTLTELTQQRHGQLQYPIHQFAIAPLERSTLHQRIEQRFDQMLKQPFEAEVRELYERGDLHPDLPSIRSVGYRQMWAYLAGDYDYSTMRERGIIATRQLAKRQLTWLRGWPDVDWLTTDDPQVASKVSTLLQRSPKRFPINR</sequence>
<dbReference type="GO" id="GO:0005524">
    <property type="term" value="F:ATP binding"/>
    <property type="evidence" value="ECO:0007669"/>
    <property type="project" value="UniProtKB-UniRule"/>
</dbReference>
<dbReference type="SUPFAM" id="SSF52540">
    <property type="entry name" value="P-loop containing nucleoside triphosphate hydrolases"/>
    <property type="match status" value="1"/>
</dbReference>
<proteinExistence type="inferred from homology"/>
<comment type="caution">
    <text evidence="14">The sequence shown here is derived from an EMBL/GenBank/DDBJ whole genome shotgun (WGS) entry which is preliminary data.</text>
</comment>
<dbReference type="Gene3D" id="1.10.20.140">
    <property type="match status" value="1"/>
</dbReference>
<evidence type="ECO:0000313" key="15">
    <source>
        <dbReference type="Proteomes" id="UP000287908"/>
    </source>
</evidence>
<feature type="region of interest" description="Interaction with substrate tRNA" evidence="10">
    <location>
        <begin position="39"/>
        <end position="42"/>
    </location>
</feature>
<dbReference type="Proteomes" id="UP000287908">
    <property type="component" value="Unassembled WGS sequence"/>
</dbReference>
<keyword evidence="4 10" id="KW-0808">Transferase</keyword>
<dbReference type="HAMAP" id="MF_00185">
    <property type="entry name" value="IPP_trans"/>
    <property type="match status" value="1"/>
</dbReference>
<dbReference type="InterPro" id="IPR027417">
    <property type="entry name" value="P-loop_NTPase"/>
</dbReference>
<keyword evidence="6 10" id="KW-0547">Nucleotide-binding</keyword>
<feature type="binding site" evidence="10">
    <location>
        <begin position="14"/>
        <end position="21"/>
    </location>
    <ligand>
        <name>ATP</name>
        <dbReference type="ChEBI" id="CHEBI:30616"/>
    </ligand>
</feature>
<evidence type="ECO:0000256" key="2">
    <source>
        <dbReference type="ARBA" id="ARBA00003213"/>
    </source>
</evidence>
<dbReference type="NCBIfam" id="TIGR00174">
    <property type="entry name" value="miaA"/>
    <property type="match status" value="1"/>
</dbReference>
<evidence type="ECO:0000256" key="6">
    <source>
        <dbReference type="ARBA" id="ARBA00022741"/>
    </source>
</evidence>
<keyword evidence="8 10" id="KW-0460">Magnesium</keyword>
<keyword evidence="7 10" id="KW-0067">ATP-binding</keyword>
<keyword evidence="15" id="KW-1185">Reference proteome</keyword>
<protein>
    <recommendedName>
        <fullName evidence="10">tRNA dimethylallyltransferase</fullName>
        <ecNumber evidence="10">2.5.1.75</ecNumber>
    </recommendedName>
    <alternativeName>
        <fullName evidence="10">Dimethylallyl diphosphate:tRNA dimethylallyltransferase</fullName>
        <shortName evidence="10">DMAPP:tRNA dimethylallyltransferase</shortName>
        <shortName evidence="10">DMATase</shortName>
    </alternativeName>
    <alternativeName>
        <fullName evidence="10">Isopentenyl-diphosphate:tRNA isopentenyltransferase</fullName>
        <shortName evidence="10">IPP transferase</shortName>
        <shortName evidence="10">IPPT</shortName>
        <shortName evidence="10">IPTase</shortName>
    </alternativeName>
</protein>
<evidence type="ECO:0000256" key="8">
    <source>
        <dbReference type="ARBA" id="ARBA00022842"/>
    </source>
</evidence>
<evidence type="ECO:0000256" key="3">
    <source>
        <dbReference type="ARBA" id="ARBA00005842"/>
    </source>
</evidence>
<dbReference type="AlphaFoldDB" id="A0A432ZDF0"/>
<evidence type="ECO:0000256" key="10">
    <source>
        <dbReference type="HAMAP-Rule" id="MF_00185"/>
    </source>
</evidence>
<keyword evidence="5 10" id="KW-0819">tRNA processing</keyword>
<comment type="function">
    <text evidence="2 10 12">Catalyzes the transfer of a dimethylallyl group onto the adenine at position 37 in tRNAs that read codons beginning with uridine, leading to the formation of N6-(dimethylallyl)adenosine (i(6)A).</text>
</comment>
<evidence type="ECO:0000256" key="9">
    <source>
        <dbReference type="ARBA" id="ARBA00049563"/>
    </source>
</evidence>
<accession>A0A432ZDF0</accession>
<gene>
    <name evidence="10" type="primary">miaA</name>
    <name evidence="14" type="ORF">CWI81_07640</name>
</gene>
<dbReference type="GO" id="GO:0006400">
    <property type="term" value="P:tRNA modification"/>
    <property type="evidence" value="ECO:0007669"/>
    <property type="project" value="TreeGrafter"/>
</dbReference>
<comment type="caution">
    <text evidence="10">Lacks conserved residue(s) required for the propagation of feature annotation.</text>
</comment>
<evidence type="ECO:0000256" key="13">
    <source>
        <dbReference type="RuleBase" id="RU003785"/>
    </source>
</evidence>
<evidence type="ECO:0000256" key="1">
    <source>
        <dbReference type="ARBA" id="ARBA00001946"/>
    </source>
</evidence>
<organism evidence="14 15">
    <name type="scientific">Idiomarina seosinensis</name>
    <dbReference type="NCBI Taxonomy" id="281739"/>
    <lineage>
        <taxon>Bacteria</taxon>
        <taxon>Pseudomonadati</taxon>
        <taxon>Pseudomonadota</taxon>
        <taxon>Gammaproteobacteria</taxon>
        <taxon>Alteromonadales</taxon>
        <taxon>Idiomarinaceae</taxon>
        <taxon>Idiomarina</taxon>
    </lineage>
</organism>
<evidence type="ECO:0000313" key="14">
    <source>
        <dbReference type="EMBL" id="RUO75985.1"/>
    </source>
</evidence>
<evidence type="ECO:0000256" key="7">
    <source>
        <dbReference type="ARBA" id="ARBA00022840"/>
    </source>
</evidence>
<dbReference type="OrthoDB" id="9776390at2"/>
<reference evidence="14 15" key="1">
    <citation type="journal article" date="2011" name="Front. Microbiol.">
        <title>Genomic signatures of strain selection and enhancement in Bacillus atrophaeus var. globigii, a historical biowarfare simulant.</title>
        <authorList>
            <person name="Gibbons H.S."/>
            <person name="Broomall S.M."/>
            <person name="McNew L.A."/>
            <person name="Daligault H."/>
            <person name="Chapman C."/>
            <person name="Bruce D."/>
            <person name="Karavis M."/>
            <person name="Krepps M."/>
            <person name="McGregor P.A."/>
            <person name="Hong C."/>
            <person name="Park K.H."/>
            <person name="Akmal A."/>
            <person name="Feldman A."/>
            <person name="Lin J.S."/>
            <person name="Chang W.E."/>
            <person name="Higgs B.W."/>
            <person name="Demirev P."/>
            <person name="Lindquist J."/>
            <person name="Liem A."/>
            <person name="Fochler E."/>
            <person name="Read T.D."/>
            <person name="Tapia R."/>
            <person name="Johnson S."/>
            <person name="Bishop-Lilly K.A."/>
            <person name="Detter C."/>
            <person name="Han C."/>
            <person name="Sozhamannan S."/>
            <person name="Rosenzweig C.N."/>
            <person name="Skowronski E.W."/>
        </authorList>
    </citation>
    <scope>NUCLEOTIDE SEQUENCE [LARGE SCALE GENOMIC DNA]</scope>
    <source>
        <strain evidence="14 15">CL-SP19</strain>
    </source>
</reference>